<dbReference type="Pfam" id="PF23002">
    <property type="entry name" value="PIN-like_DDX60"/>
    <property type="match status" value="1"/>
</dbReference>
<dbReference type="GO" id="GO:0003725">
    <property type="term" value="F:double-stranded RNA binding"/>
    <property type="evidence" value="ECO:0000318"/>
    <property type="project" value="GO_Central"/>
</dbReference>
<dbReference type="GO" id="GO:0003690">
    <property type="term" value="F:double-stranded DNA binding"/>
    <property type="evidence" value="ECO:0007669"/>
    <property type="project" value="Ensembl"/>
</dbReference>
<reference evidence="9 10" key="2">
    <citation type="journal article" date="2012" name="Nature">
        <title>Insights into hominid evolution from the gorilla genome sequence.</title>
        <authorList>
            <person name="Scally A."/>
            <person name="Dutheil J.Y."/>
            <person name="Hillier L.W."/>
            <person name="Jordan G.E."/>
            <person name="Goodhead I."/>
            <person name="Herrero J."/>
            <person name="Hobolth A."/>
            <person name="Lappalainen T."/>
            <person name="Mailund T."/>
            <person name="Marques-Bonet T."/>
            <person name="McCarthy S."/>
            <person name="Montgomery S.H."/>
            <person name="Schwalie P.C."/>
            <person name="Tang Y.A."/>
            <person name="Ward M.C."/>
            <person name="Xue Y."/>
            <person name="Yngvadottir B."/>
            <person name="Alkan C."/>
            <person name="Andersen L.N."/>
            <person name="Ayub Q."/>
            <person name="Ball E.V."/>
            <person name="Beal K."/>
            <person name="Bradley B.J."/>
            <person name="Chen Y."/>
            <person name="Clee C.M."/>
            <person name="Fitzgerald S."/>
            <person name="Graves T.A."/>
            <person name="Gu Y."/>
            <person name="Heath P."/>
            <person name="Heger A."/>
            <person name="Karakoc E."/>
            <person name="Kolb-Kokocinski A."/>
            <person name="Laird G.K."/>
            <person name="Lunter G."/>
            <person name="Meader S."/>
            <person name="Mort M."/>
            <person name="Mullikin J.C."/>
            <person name="Munch K."/>
            <person name="O'Connor T.D."/>
            <person name="Phillips A.D."/>
            <person name="Prado-Martinez J."/>
            <person name="Rogers A.S."/>
            <person name="Sajjadian S."/>
            <person name="Schmidt D."/>
            <person name="Shaw K."/>
            <person name="Simpson J.T."/>
            <person name="Stenson P.D."/>
            <person name="Turner D.J."/>
            <person name="Vigilant L."/>
            <person name="Vilella A.J."/>
            <person name="Whitener W."/>
            <person name="Zhu B."/>
            <person name="Cooper D.N."/>
            <person name="de Jong P."/>
            <person name="Dermitzakis E.T."/>
            <person name="Eichler E.E."/>
            <person name="Flicek P."/>
            <person name="Goldman N."/>
            <person name="Mundy N.I."/>
            <person name="Ning Z."/>
            <person name="Odom D.T."/>
            <person name="Ponting C.P."/>
            <person name="Quail M.A."/>
            <person name="Ryder O.A."/>
            <person name="Searle S.M."/>
            <person name="Warren W.C."/>
            <person name="Wilson R.K."/>
            <person name="Schierup M.H."/>
            <person name="Rogers J."/>
            <person name="Tyler-Smith C."/>
            <person name="Durbin R."/>
        </authorList>
    </citation>
    <scope>NUCLEOTIDE SEQUENCE [LARGE SCALE GENOMIC DNA]</scope>
</reference>
<evidence type="ECO:0000256" key="3">
    <source>
        <dbReference type="ARBA" id="ARBA00022741"/>
    </source>
</evidence>
<dbReference type="STRING" id="9593.ENSGGOP00000012509"/>
<dbReference type="GO" id="GO:0051607">
    <property type="term" value="P:defense response to virus"/>
    <property type="evidence" value="ECO:0000318"/>
    <property type="project" value="GO_Central"/>
</dbReference>
<dbReference type="PROSITE" id="PS51192">
    <property type="entry name" value="HELICASE_ATP_BIND_1"/>
    <property type="match status" value="1"/>
</dbReference>
<dbReference type="GO" id="GO:0005737">
    <property type="term" value="C:cytoplasm"/>
    <property type="evidence" value="ECO:0000318"/>
    <property type="project" value="GO_Central"/>
</dbReference>
<reference evidence="9" key="4">
    <citation type="submission" date="2025-09" db="UniProtKB">
        <authorList>
            <consortium name="Ensembl"/>
        </authorList>
    </citation>
    <scope>IDENTIFICATION</scope>
</reference>
<proteinExistence type="inferred from homology"/>
<dbReference type="GO" id="GO:1900245">
    <property type="term" value="P:positive regulation of MDA-5 signaling pathway"/>
    <property type="evidence" value="ECO:0007669"/>
    <property type="project" value="Ensembl"/>
</dbReference>
<evidence type="ECO:0000259" key="8">
    <source>
        <dbReference type="PROSITE" id="PS51192"/>
    </source>
</evidence>
<evidence type="ECO:0000256" key="4">
    <source>
        <dbReference type="ARBA" id="ARBA00022801"/>
    </source>
</evidence>
<dbReference type="EC" id="3.6.4.13" evidence="2"/>
<dbReference type="GO" id="GO:0005829">
    <property type="term" value="C:cytosol"/>
    <property type="evidence" value="ECO:0007669"/>
    <property type="project" value="Ensembl"/>
</dbReference>
<keyword evidence="3" id="KW-0547">Nucleotide-binding</keyword>
<dbReference type="EMBL" id="CABD030034819">
    <property type="status" value="NOT_ANNOTATED_CDS"/>
    <property type="molecule type" value="Genomic_DNA"/>
</dbReference>
<dbReference type="InterPro" id="IPR055124">
    <property type="entry name" value="PIN-like_DDX60"/>
</dbReference>
<dbReference type="Gene3D" id="3.40.50.300">
    <property type="entry name" value="P-loop containing nucleotide triphosphate hydrolases"/>
    <property type="match status" value="2"/>
</dbReference>
<dbReference type="GeneTree" id="ENSGT00940000157188"/>
<evidence type="ECO:0000256" key="1">
    <source>
        <dbReference type="ARBA" id="ARBA00008708"/>
    </source>
</evidence>
<dbReference type="FunCoup" id="G3RAN6">
    <property type="interactions" value="312"/>
</dbReference>
<evidence type="ECO:0000256" key="2">
    <source>
        <dbReference type="ARBA" id="ARBA00012552"/>
    </source>
</evidence>
<organism evidence="9 10">
    <name type="scientific">Gorilla gorilla gorilla</name>
    <name type="common">Western lowland gorilla</name>
    <dbReference type="NCBI Taxonomy" id="9595"/>
    <lineage>
        <taxon>Eukaryota</taxon>
        <taxon>Metazoa</taxon>
        <taxon>Chordata</taxon>
        <taxon>Craniata</taxon>
        <taxon>Vertebrata</taxon>
        <taxon>Euteleostomi</taxon>
        <taxon>Mammalia</taxon>
        <taxon>Eutheria</taxon>
        <taxon>Euarchontoglires</taxon>
        <taxon>Primates</taxon>
        <taxon>Haplorrhini</taxon>
        <taxon>Catarrhini</taxon>
        <taxon>Hominidae</taxon>
        <taxon>Gorilla</taxon>
    </lineage>
</organism>
<dbReference type="OMA" id="QDNRINE"/>
<reference evidence="10" key="1">
    <citation type="submission" date="2011-05" db="EMBL/GenBank/DDBJ databases">
        <title>Insights into the evolution of the great apes provided by the gorilla genome.</title>
        <authorList>
            <person name="Scally A."/>
        </authorList>
    </citation>
    <scope>NUCLEOTIDE SEQUENCE [LARGE SCALE GENOMIC DNA]</scope>
</reference>
<dbReference type="EMBL" id="CABD030034817">
    <property type="status" value="NOT_ANNOTATED_CDS"/>
    <property type="molecule type" value="Genomic_DNA"/>
</dbReference>
<evidence type="ECO:0000256" key="6">
    <source>
        <dbReference type="ARBA" id="ARBA00022840"/>
    </source>
</evidence>
<evidence type="ECO:0000256" key="7">
    <source>
        <dbReference type="ARBA" id="ARBA00047984"/>
    </source>
</evidence>
<protein>
    <recommendedName>
        <fullName evidence="2">RNA helicase</fullName>
        <ecNumber evidence="2">3.6.4.13</ecNumber>
    </recommendedName>
</protein>
<evidence type="ECO:0000313" key="9">
    <source>
        <dbReference type="Ensembl" id="ENSGGOP00000012509.2"/>
    </source>
</evidence>
<dbReference type="InterPro" id="IPR059032">
    <property type="entry name" value="WHD_DDX60"/>
</dbReference>
<comment type="catalytic activity">
    <reaction evidence="7">
        <text>ATP + H2O = ADP + phosphate + H(+)</text>
        <dbReference type="Rhea" id="RHEA:13065"/>
        <dbReference type="ChEBI" id="CHEBI:15377"/>
        <dbReference type="ChEBI" id="CHEBI:15378"/>
        <dbReference type="ChEBI" id="CHEBI:30616"/>
        <dbReference type="ChEBI" id="CHEBI:43474"/>
        <dbReference type="ChEBI" id="CHEBI:456216"/>
        <dbReference type="EC" id="3.6.4.13"/>
    </reaction>
</comment>
<dbReference type="FunFam" id="3.40.50.300:FF:001039">
    <property type="entry name" value="ATP-dependent RNA helicase DDX60"/>
    <property type="match status" value="1"/>
</dbReference>
<dbReference type="GO" id="GO:0045111">
    <property type="term" value="C:intermediate filament cytoskeleton"/>
    <property type="evidence" value="ECO:0007669"/>
    <property type="project" value="Ensembl"/>
</dbReference>
<keyword evidence="10" id="KW-1185">Reference proteome</keyword>
<dbReference type="Ensembl" id="ENSGGOT00000012871.3">
    <property type="protein sequence ID" value="ENSGGOP00000012509.2"/>
    <property type="gene ID" value="ENSGGOG00000012801.3"/>
</dbReference>
<dbReference type="InterPro" id="IPR014001">
    <property type="entry name" value="Helicase_ATP-bd"/>
</dbReference>
<dbReference type="InterPro" id="IPR052431">
    <property type="entry name" value="SKI2_subfamily_helicases"/>
</dbReference>
<dbReference type="PANTHER" id="PTHR44533:SF3">
    <property type="entry name" value="ATP-DEPENDENT RNA HELICASE DDX60-RELATED"/>
    <property type="match status" value="1"/>
</dbReference>
<dbReference type="GO" id="GO:1900246">
    <property type="term" value="P:positive regulation of RIG-I signaling pathway"/>
    <property type="evidence" value="ECO:0007669"/>
    <property type="project" value="Ensembl"/>
</dbReference>
<keyword evidence="6" id="KW-0067">ATP-binding</keyword>
<dbReference type="Bgee" id="ENSGGOG00000012801">
    <property type="expression patterns" value="Expressed in liver and 6 other cell types or tissues"/>
</dbReference>
<dbReference type="PANTHER" id="PTHR44533">
    <property type="entry name" value="DEAD/H RNA HELICASE, PUTATIVE-RELATED"/>
    <property type="match status" value="1"/>
</dbReference>
<dbReference type="SMART" id="SM00487">
    <property type="entry name" value="DEXDc"/>
    <property type="match status" value="1"/>
</dbReference>
<dbReference type="HOGENOM" id="CLU_002305_0_0_1"/>
<name>G3RAN6_GORGO</name>
<dbReference type="InterPro" id="IPR011545">
    <property type="entry name" value="DEAD/DEAH_box_helicase_dom"/>
</dbReference>
<sequence>MERNVLTTFSQKMSQLILNEMPKAEYSSLFNDFVESEFFLIDGDSLLITCICEISFKPGQNLHFFYLVECYLVDLISKGGQFTIVFFKDAEYAYFNFPELLSLRTALILHLQKNTTIDVRTTFSRCLSKEWGSFLEESYPYFLIVADEGLNDLQTQLFNFLIIHSWARKVNVVLSSGQESDVLRLYAYLLPSMYRHQIFSWKNKQNIKDAYTTLLNQLERFKLSALAPLFGSLKWNNITEEAHETVSLLTQVWPEGSDIRRVFCVTSCSLSLRMYHRFLGNREPSSGQETEIQQVNSNCLTLQEMEDLCKLHCLTVVFLLHLPLSQRACARVITSHWAEDMKPLLQMKKWCEYFILRNIHTFEFWNLNLIHLSDLNDELLLKNIAFYYENENVKGLHLNLGDTIMKDYEYLWNTVSKLVRDFEVGQPFPLRTTKVCFLEKRPSPIKDSSNEMVPNLGFIPTSSFVVDKFAGDILKDLPFLKSDDPIVTSLVKQKEFDELVHWHSHKPLSDDYDRSRCQFDEKSRDPRVLRSVQKYHVFQRFYGNSLETVSSKIIVTQTIKSKKDFSGPKSKKAHETKAEIITRENKKRLFAKEEQKEEQKWNALSFSIEEQLKENLHSGIKSLEDFLKSCKSSSVKLQVEMVGLTACLKAWKEHCRSEEGKTTKDLSIAVQMMKRIHSLMEKYSELLQEDDRQLIARCLKYLGFDELASSLHPTQDAENDVKVKKRNKYSLGIGPARFQLQYMGHYLIRDERKDPDPRVQDFIPDTWQRELLDVVDKNESAVIVAPTSSGKTYASYYCMEKVLKESDDGVVVYVAPTKALVNQVAATVQNRFTKNLPSGEALCGVFTREYRHDALNCQVLITVPACFEILLLAPHRQNWVKKIRYVIFDEVHCLGGEIGAEIWEHLLVMIRCPFLALSATISNPEHLTEWLQSVKRYWKQEDKIIENNTASKRHVGRQAGVPKDHLQVKQSYKVRLVLYGERYNDLEKHVCSIKHGDIHFDHFHPCAALTTDHIERYGFPPDLTLSPRESIQLYDAMFQIWKSWPRAQELCPENFIHFNNKLVIKKMDARKYEESLKAELTSWIKNGNVEQARMVLQNLSPKADLSPENMITMFPLLVEKLRKMEKLPALFFLFKLGAVENAAESVSTFLKKKQETKRPPKADKEAHVMANKLRKVKKSIEKQKIIDEKSQKKTRNVDQSLIHEAEHDNLVKCLEKNLEIPQDCTYADQKAVDTETLQKVFGRVKFERKGEELKALAERGIGYHHSAMSFKEKQLVEILFRKGYLRVLSVLKHSLLSFKQPRVMDMLKLYFLFSLQFLVKEGYLDQEGNPMGFAGLVSHLHYHEPSNLVFVSFLVNGLFHDLCQPTRKGSKHFSQDVMEKLVLVLAHLFGRRYFPPKFQDAHFEFYQSKVFLDDLPEDFSDALDEYNMKIMEDFTTFLRIVSKLADMNQEYQLPLSKIKFTGKECEDSQLVSHLMSCKEGRVAISPFVCLSGNFDDDLLRLETPNHVTLGTIGVNRSQAPVLLSQKFDNRGRKMSLNAYALDFYKHGSLIGLVQDNRMNEGDAYYLLKDFALTIKSISVSLRELCENEDDNVVLAFEQLSTTFWEKLNKV</sequence>
<comment type="similarity">
    <text evidence="1">Belongs to the helicase family.</text>
</comment>
<keyword evidence="4" id="KW-0378">Hydrolase</keyword>
<dbReference type="Pfam" id="PF26076">
    <property type="entry name" value="WHD_DDX60"/>
    <property type="match status" value="1"/>
</dbReference>
<dbReference type="GO" id="GO:0005524">
    <property type="term" value="F:ATP binding"/>
    <property type="evidence" value="ECO:0007669"/>
    <property type="project" value="UniProtKB-KW"/>
</dbReference>
<evidence type="ECO:0000313" key="10">
    <source>
        <dbReference type="Proteomes" id="UP000001519"/>
    </source>
</evidence>
<dbReference type="InterPro" id="IPR027417">
    <property type="entry name" value="P-loop_NTPase"/>
</dbReference>
<dbReference type="EMBL" id="CABD030034818">
    <property type="status" value="NOT_ANNOTATED_CDS"/>
    <property type="molecule type" value="Genomic_DNA"/>
</dbReference>
<dbReference type="Proteomes" id="UP000001519">
    <property type="component" value="Chromosome 4"/>
</dbReference>
<dbReference type="EMBL" id="CABD030034816">
    <property type="status" value="NOT_ANNOTATED_CDS"/>
    <property type="molecule type" value="Genomic_DNA"/>
</dbReference>
<dbReference type="EMBL" id="CABD030034815">
    <property type="status" value="NOT_ANNOTATED_CDS"/>
    <property type="molecule type" value="Genomic_DNA"/>
</dbReference>
<dbReference type="GO" id="GO:0003727">
    <property type="term" value="F:single-stranded RNA binding"/>
    <property type="evidence" value="ECO:0000318"/>
    <property type="project" value="GO_Central"/>
</dbReference>
<keyword evidence="5" id="KW-0347">Helicase</keyword>
<dbReference type="InParanoid" id="G3RAN6"/>
<dbReference type="Pfam" id="PF00270">
    <property type="entry name" value="DEAD"/>
    <property type="match status" value="1"/>
</dbReference>
<feature type="domain" description="Helicase ATP-binding" evidence="8">
    <location>
        <begin position="772"/>
        <end position="939"/>
    </location>
</feature>
<evidence type="ECO:0000256" key="5">
    <source>
        <dbReference type="ARBA" id="ARBA00022806"/>
    </source>
</evidence>
<reference evidence="9" key="3">
    <citation type="submission" date="2025-08" db="UniProtKB">
        <authorList>
            <consortium name="Ensembl"/>
        </authorList>
    </citation>
    <scope>IDENTIFICATION</scope>
</reference>
<dbReference type="GO" id="GO:0016787">
    <property type="term" value="F:hydrolase activity"/>
    <property type="evidence" value="ECO:0007669"/>
    <property type="project" value="UniProtKB-KW"/>
</dbReference>
<dbReference type="GO" id="GO:0003724">
    <property type="term" value="F:RNA helicase activity"/>
    <property type="evidence" value="ECO:0007669"/>
    <property type="project" value="UniProtKB-EC"/>
</dbReference>
<gene>
    <name evidence="9" type="primary">DDX60</name>
</gene>
<dbReference type="Pfam" id="PF26167">
    <property type="entry name" value="TPR_DDX60"/>
    <property type="match status" value="1"/>
</dbReference>
<dbReference type="SUPFAM" id="SSF52540">
    <property type="entry name" value="P-loop containing nucleoside triphosphate hydrolases"/>
    <property type="match status" value="2"/>
</dbReference>
<dbReference type="CDD" id="cd18025">
    <property type="entry name" value="DEXHc_DDX60"/>
    <property type="match status" value="1"/>
</dbReference>
<accession>G3RAN6</accession>